<gene>
    <name evidence="9" type="ORF">PPACK8108_LOCUS21253</name>
</gene>
<proteinExistence type="inferred from homology"/>
<keyword evidence="10" id="KW-1185">Reference proteome</keyword>
<evidence type="ECO:0000259" key="8">
    <source>
        <dbReference type="Pfam" id="PF00857"/>
    </source>
</evidence>
<dbReference type="GO" id="GO:0046872">
    <property type="term" value="F:metal ion binding"/>
    <property type="evidence" value="ECO:0007669"/>
    <property type="project" value="UniProtKB-KW"/>
</dbReference>
<dbReference type="GO" id="GO:0008936">
    <property type="term" value="F:nicotinamidase activity"/>
    <property type="evidence" value="ECO:0007669"/>
    <property type="project" value="UniProtKB-EC"/>
</dbReference>
<name>A0AAV0BGZ1_PHAPC</name>
<organism evidence="9 10">
    <name type="scientific">Phakopsora pachyrhizi</name>
    <name type="common">Asian soybean rust disease fungus</name>
    <dbReference type="NCBI Taxonomy" id="170000"/>
    <lineage>
        <taxon>Eukaryota</taxon>
        <taxon>Fungi</taxon>
        <taxon>Dikarya</taxon>
        <taxon>Basidiomycota</taxon>
        <taxon>Pucciniomycotina</taxon>
        <taxon>Pucciniomycetes</taxon>
        <taxon>Pucciniales</taxon>
        <taxon>Phakopsoraceae</taxon>
        <taxon>Phakopsora</taxon>
    </lineage>
</organism>
<dbReference type="Gene3D" id="3.40.50.850">
    <property type="entry name" value="Isochorismatase-like"/>
    <property type="match status" value="1"/>
</dbReference>
<protein>
    <recommendedName>
        <fullName evidence="6">nicotinamidase</fullName>
        <ecNumber evidence="6">3.5.1.19</ecNumber>
    </recommendedName>
    <alternativeName>
        <fullName evidence="7">Nicotinamide deamidase</fullName>
    </alternativeName>
</protein>
<keyword evidence="3" id="KW-0479">Metal-binding</keyword>
<evidence type="ECO:0000313" key="10">
    <source>
        <dbReference type="Proteomes" id="UP001153365"/>
    </source>
</evidence>
<dbReference type="Pfam" id="PF00857">
    <property type="entry name" value="Isochorismatase"/>
    <property type="match status" value="1"/>
</dbReference>
<dbReference type="PANTHER" id="PTHR11080:SF2">
    <property type="entry name" value="LD05707P"/>
    <property type="match status" value="1"/>
</dbReference>
<evidence type="ECO:0000256" key="3">
    <source>
        <dbReference type="ARBA" id="ARBA00022723"/>
    </source>
</evidence>
<evidence type="ECO:0000256" key="7">
    <source>
        <dbReference type="ARBA" id="ARBA00043224"/>
    </source>
</evidence>
<dbReference type="GO" id="GO:0019363">
    <property type="term" value="P:pyridine nucleotide biosynthetic process"/>
    <property type="evidence" value="ECO:0007669"/>
    <property type="project" value="UniProtKB-KW"/>
</dbReference>
<keyword evidence="4" id="KW-0378">Hydrolase</keyword>
<keyword evidence="2" id="KW-0662">Pyridine nucleotide biosynthesis</keyword>
<comment type="similarity">
    <text evidence="1">Belongs to the isochorismatase family.</text>
</comment>
<dbReference type="InterPro" id="IPR036380">
    <property type="entry name" value="Isochorismatase-like_sf"/>
</dbReference>
<comment type="pathway">
    <text evidence="5">Cofactor biosynthesis; nicotinate biosynthesis; nicotinate from nicotinamide: step 1/1.</text>
</comment>
<feature type="domain" description="Isochorismatase-like" evidence="8">
    <location>
        <begin position="9"/>
        <end position="195"/>
    </location>
</feature>
<dbReference type="PANTHER" id="PTHR11080">
    <property type="entry name" value="PYRAZINAMIDASE/NICOTINAMIDASE"/>
    <property type="match status" value="1"/>
</dbReference>
<dbReference type="Proteomes" id="UP001153365">
    <property type="component" value="Unassembled WGS sequence"/>
</dbReference>
<evidence type="ECO:0000256" key="4">
    <source>
        <dbReference type="ARBA" id="ARBA00022801"/>
    </source>
</evidence>
<reference evidence="9" key="1">
    <citation type="submission" date="2022-06" db="EMBL/GenBank/DDBJ databases">
        <authorList>
            <consortium name="SYNGENTA / RWTH Aachen University"/>
        </authorList>
    </citation>
    <scope>NUCLEOTIDE SEQUENCE</scope>
</reference>
<evidence type="ECO:0000256" key="1">
    <source>
        <dbReference type="ARBA" id="ARBA00006336"/>
    </source>
</evidence>
<sequence>MDSEPTKIALMVVDVQYDFLPPTGALPVPGGCDILPVINRLLDHNLNWSLVVASADSHPYNHISFASSHGLKPFNQLKLSNSKVIDLWPDHCIRGTKGSEIEFGVQRALDKFLELELDVVVYKKGEDINKEEYSAFRDKGIDGLTEQLKYYGINNLVIVGLASEYCVYATAKSALERGFRVYWVKDGTAAVGGLKAQNEVEQRLLKDYGVDAFRLVDLETILSILKKVPDPNDFYCSNFVL</sequence>
<dbReference type="AlphaFoldDB" id="A0AAV0BGZ1"/>
<dbReference type="InterPro" id="IPR000868">
    <property type="entry name" value="Isochorismatase-like_dom"/>
</dbReference>
<evidence type="ECO:0000256" key="2">
    <source>
        <dbReference type="ARBA" id="ARBA00022642"/>
    </source>
</evidence>
<dbReference type="EC" id="3.5.1.19" evidence="6"/>
<evidence type="ECO:0000313" key="9">
    <source>
        <dbReference type="EMBL" id="CAH7686584.1"/>
    </source>
</evidence>
<evidence type="ECO:0000256" key="6">
    <source>
        <dbReference type="ARBA" id="ARBA00039017"/>
    </source>
</evidence>
<dbReference type="EMBL" id="CALTRL010005801">
    <property type="protein sequence ID" value="CAH7686584.1"/>
    <property type="molecule type" value="Genomic_DNA"/>
</dbReference>
<comment type="caution">
    <text evidence="9">The sequence shown here is derived from an EMBL/GenBank/DDBJ whole genome shotgun (WGS) entry which is preliminary data.</text>
</comment>
<accession>A0AAV0BGZ1</accession>
<evidence type="ECO:0000256" key="5">
    <source>
        <dbReference type="ARBA" id="ARBA00037900"/>
    </source>
</evidence>
<dbReference type="SUPFAM" id="SSF52499">
    <property type="entry name" value="Isochorismatase-like hydrolases"/>
    <property type="match status" value="1"/>
</dbReference>
<dbReference type="InterPro" id="IPR052347">
    <property type="entry name" value="Isochorismatase_Nicotinamidase"/>
</dbReference>